<comment type="caution">
    <text evidence="2">The sequence shown here is derived from an EMBL/GenBank/DDBJ whole genome shotgun (WGS) entry which is preliminary data.</text>
</comment>
<organism evidence="2 3">
    <name type="scientific">Araneus ventricosus</name>
    <name type="common">Orbweaver spider</name>
    <name type="synonym">Epeira ventricosa</name>
    <dbReference type="NCBI Taxonomy" id="182803"/>
    <lineage>
        <taxon>Eukaryota</taxon>
        <taxon>Metazoa</taxon>
        <taxon>Ecdysozoa</taxon>
        <taxon>Arthropoda</taxon>
        <taxon>Chelicerata</taxon>
        <taxon>Arachnida</taxon>
        <taxon>Araneae</taxon>
        <taxon>Araneomorphae</taxon>
        <taxon>Entelegynae</taxon>
        <taxon>Araneoidea</taxon>
        <taxon>Araneidae</taxon>
        <taxon>Araneus</taxon>
    </lineage>
</organism>
<feature type="region of interest" description="Disordered" evidence="1">
    <location>
        <begin position="49"/>
        <end position="88"/>
    </location>
</feature>
<accession>A0A4Y2JIN8</accession>
<proteinExistence type="predicted"/>
<dbReference type="AlphaFoldDB" id="A0A4Y2JIN8"/>
<gene>
    <name evidence="2" type="ORF">AVEN_82198_1</name>
</gene>
<keyword evidence="3" id="KW-1185">Reference proteome</keyword>
<dbReference type="EMBL" id="BGPR01003601">
    <property type="protein sequence ID" value="GBM90201.1"/>
    <property type="molecule type" value="Genomic_DNA"/>
</dbReference>
<evidence type="ECO:0000256" key="1">
    <source>
        <dbReference type="SAM" id="MobiDB-lite"/>
    </source>
</evidence>
<sequence length="88" mass="9861">MTLWQGLDLEPEGSRFETRFHRRTAVKACLAHAKSVGDKRLLTDAVRKLREGAPPQVMPSSSDRRSELRGSSQNIPRAASERCVNKTN</sequence>
<dbReference type="Proteomes" id="UP000499080">
    <property type="component" value="Unassembled WGS sequence"/>
</dbReference>
<protein>
    <submittedName>
        <fullName evidence="2">Uncharacterized protein</fullName>
    </submittedName>
</protein>
<feature type="compositionally biased region" description="Basic and acidic residues" evidence="1">
    <location>
        <begin position="79"/>
        <end position="88"/>
    </location>
</feature>
<name>A0A4Y2JIN8_ARAVE</name>
<evidence type="ECO:0000313" key="2">
    <source>
        <dbReference type="EMBL" id="GBM90201.1"/>
    </source>
</evidence>
<evidence type="ECO:0000313" key="3">
    <source>
        <dbReference type="Proteomes" id="UP000499080"/>
    </source>
</evidence>
<reference evidence="2 3" key="1">
    <citation type="journal article" date="2019" name="Sci. Rep.">
        <title>Orb-weaving spider Araneus ventricosus genome elucidates the spidroin gene catalogue.</title>
        <authorList>
            <person name="Kono N."/>
            <person name="Nakamura H."/>
            <person name="Ohtoshi R."/>
            <person name="Moran D.A.P."/>
            <person name="Shinohara A."/>
            <person name="Yoshida Y."/>
            <person name="Fujiwara M."/>
            <person name="Mori M."/>
            <person name="Tomita M."/>
            <person name="Arakawa K."/>
        </authorList>
    </citation>
    <scope>NUCLEOTIDE SEQUENCE [LARGE SCALE GENOMIC DNA]</scope>
</reference>